<keyword evidence="2" id="KW-0812">Transmembrane</keyword>
<gene>
    <name evidence="3" type="ORF">B0H66DRAFT_469394</name>
</gene>
<keyword evidence="4" id="KW-1185">Reference proteome</keyword>
<dbReference type="InterPro" id="IPR046536">
    <property type="entry name" value="DUF6601"/>
</dbReference>
<accession>A0AAE0MGE0</accession>
<evidence type="ECO:0000256" key="2">
    <source>
        <dbReference type="SAM" id="Phobius"/>
    </source>
</evidence>
<dbReference type="Pfam" id="PF20246">
    <property type="entry name" value="DUF6601"/>
    <property type="match status" value="1"/>
</dbReference>
<dbReference type="Proteomes" id="UP001283341">
    <property type="component" value="Unassembled WGS sequence"/>
</dbReference>
<dbReference type="PANTHER" id="PTHR34414">
    <property type="entry name" value="HET DOMAIN-CONTAINING PROTEIN-RELATED"/>
    <property type="match status" value="1"/>
</dbReference>
<feature type="compositionally biased region" description="Low complexity" evidence="1">
    <location>
        <begin position="1"/>
        <end position="23"/>
    </location>
</feature>
<keyword evidence="2" id="KW-0472">Membrane</keyword>
<keyword evidence="2" id="KW-1133">Transmembrane helix</keyword>
<protein>
    <submittedName>
        <fullName evidence="3">Uncharacterized protein</fullName>
    </submittedName>
</protein>
<evidence type="ECO:0000313" key="4">
    <source>
        <dbReference type="Proteomes" id="UP001283341"/>
    </source>
</evidence>
<feature type="transmembrane region" description="Helical" evidence="2">
    <location>
        <begin position="287"/>
        <end position="312"/>
    </location>
</feature>
<evidence type="ECO:0000313" key="3">
    <source>
        <dbReference type="EMBL" id="KAK3330753.1"/>
    </source>
</evidence>
<feature type="region of interest" description="Disordered" evidence="1">
    <location>
        <begin position="1"/>
        <end position="24"/>
    </location>
</feature>
<comment type="caution">
    <text evidence="3">The sequence shown here is derived from an EMBL/GenBank/DDBJ whole genome shotgun (WGS) entry which is preliminary data.</text>
</comment>
<evidence type="ECO:0000256" key="1">
    <source>
        <dbReference type="SAM" id="MobiDB-lite"/>
    </source>
</evidence>
<name>A0AAE0MGE0_9PEZI</name>
<dbReference type="AlphaFoldDB" id="A0AAE0MGE0"/>
<organism evidence="3 4">
    <name type="scientific">Apodospora peruviana</name>
    <dbReference type="NCBI Taxonomy" id="516989"/>
    <lineage>
        <taxon>Eukaryota</taxon>
        <taxon>Fungi</taxon>
        <taxon>Dikarya</taxon>
        <taxon>Ascomycota</taxon>
        <taxon>Pezizomycotina</taxon>
        <taxon>Sordariomycetes</taxon>
        <taxon>Sordariomycetidae</taxon>
        <taxon>Sordariales</taxon>
        <taxon>Lasiosphaeriaceae</taxon>
        <taxon>Apodospora</taxon>
    </lineage>
</organism>
<proteinExistence type="predicted"/>
<reference evidence="3" key="2">
    <citation type="submission" date="2023-06" db="EMBL/GenBank/DDBJ databases">
        <authorList>
            <consortium name="Lawrence Berkeley National Laboratory"/>
            <person name="Haridas S."/>
            <person name="Hensen N."/>
            <person name="Bonometti L."/>
            <person name="Westerberg I."/>
            <person name="Brannstrom I.O."/>
            <person name="Guillou S."/>
            <person name="Cros-Aarteil S."/>
            <person name="Calhoun S."/>
            <person name="Kuo A."/>
            <person name="Mondo S."/>
            <person name="Pangilinan J."/>
            <person name="Riley R."/>
            <person name="Labutti K."/>
            <person name="Andreopoulos B."/>
            <person name="Lipzen A."/>
            <person name="Chen C."/>
            <person name="Yanf M."/>
            <person name="Daum C."/>
            <person name="Ng V."/>
            <person name="Clum A."/>
            <person name="Steindorff A."/>
            <person name="Ohm R."/>
            <person name="Martin F."/>
            <person name="Silar P."/>
            <person name="Natvig D."/>
            <person name="Lalanne C."/>
            <person name="Gautier V."/>
            <person name="Ament-Velasquez S.L."/>
            <person name="Kruys A."/>
            <person name="Hutchinson M.I."/>
            <person name="Powell A.J."/>
            <person name="Barry K."/>
            <person name="Miller A.N."/>
            <person name="Grigoriev I.V."/>
            <person name="Debuchy R."/>
            <person name="Gladieux P."/>
            <person name="Thoren M.H."/>
            <person name="Johannesson H."/>
        </authorList>
    </citation>
    <scope>NUCLEOTIDE SEQUENCE</scope>
    <source>
        <strain evidence="3">CBS 118394</strain>
    </source>
</reference>
<reference evidence="3" key="1">
    <citation type="journal article" date="2023" name="Mol. Phylogenet. Evol.">
        <title>Genome-scale phylogeny and comparative genomics of the fungal order Sordariales.</title>
        <authorList>
            <person name="Hensen N."/>
            <person name="Bonometti L."/>
            <person name="Westerberg I."/>
            <person name="Brannstrom I.O."/>
            <person name="Guillou S."/>
            <person name="Cros-Aarteil S."/>
            <person name="Calhoun S."/>
            <person name="Haridas S."/>
            <person name="Kuo A."/>
            <person name="Mondo S."/>
            <person name="Pangilinan J."/>
            <person name="Riley R."/>
            <person name="LaButti K."/>
            <person name="Andreopoulos B."/>
            <person name="Lipzen A."/>
            <person name="Chen C."/>
            <person name="Yan M."/>
            <person name="Daum C."/>
            <person name="Ng V."/>
            <person name="Clum A."/>
            <person name="Steindorff A."/>
            <person name="Ohm R.A."/>
            <person name="Martin F."/>
            <person name="Silar P."/>
            <person name="Natvig D.O."/>
            <person name="Lalanne C."/>
            <person name="Gautier V."/>
            <person name="Ament-Velasquez S.L."/>
            <person name="Kruys A."/>
            <person name="Hutchinson M.I."/>
            <person name="Powell A.J."/>
            <person name="Barry K."/>
            <person name="Miller A.N."/>
            <person name="Grigoriev I.V."/>
            <person name="Debuchy R."/>
            <person name="Gladieux P."/>
            <person name="Hiltunen Thoren M."/>
            <person name="Johannesson H."/>
        </authorList>
    </citation>
    <scope>NUCLEOTIDE SEQUENCE</scope>
    <source>
        <strain evidence="3">CBS 118394</strain>
    </source>
</reference>
<dbReference type="PANTHER" id="PTHR34414:SF1">
    <property type="entry name" value="SUBTILISIN-LIKE SERINE PROTEASE"/>
    <property type="match status" value="1"/>
</dbReference>
<sequence length="386" mass="44220">MNSTSSSSPSPRTATTTTSTTRSHNFTGFAKELKDFSKLLTVETIPITRGGPQPTEPWKTLKRTDNKTFLPGQPRIAVKDDAGSDKKLLEYLQKCHLTKELDDLMPFMRFIFVQTPSFRHITPLHHQESRERKIIVDEHPGLHLVWYYERIFVKPIPAYFYSPAFWDYIKTADEDLLKAARGFMRTYYFLIQYPTDYALACKIGLIPRIQEPGAPVDPKEPEGRLPTYEEYCAFIEPFQHSTDHDVNRRFHYGEVRLTRINRTALVFRLHLAYFHIYPQWGSYLAHFLAPIITTFAVSTVVLNSMQVSLAALDIGPDYPKNRGWPSFVDVSLYFPIAVIVLIASVVALGITGILIMGIKDMQWANKTRRAKRTDPNAGEKSSGLIW</sequence>
<feature type="transmembrane region" description="Helical" evidence="2">
    <location>
        <begin position="332"/>
        <end position="358"/>
    </location>
</feature>
<dbReference type="EMBL" id="JAUEDM010000001">
    <property type="protein sequence ID" value="KAK3330753.1"/>
    <property type="molecule type" value="Genomic_DNA"/>
</dbReference>